<dbReference type="NCBIfam" id="NF009844">
    <property type="entry name" value="PRK13318.1-2"/>
    <property type="match status" value="1"/>
</dbReference>
<dbReference type="InterPro" id="IPR004619">
    <property type="entry name" value="Type_III_PanK"/>
</dbReference>
<feature type="binding site" evidence="16">
    <location>
        <begin position="6"/>
        <end position="13"/>
    </location>
    <ligand>
        <name>ATP</name>
        <dbReference type="ChEBI" id="CHEBI:30616"/>
    </ligand>
</feature>
<feature type="binding site" evidence="16">
    <location>
        <position position="130"/>
    </location>
    <ligand>
        <name>K(+)</name>
        <dbReference type="ChEBI" id="CHEBI:29103"/>
    </ligand>
</feature>
<evidence type="ECO:0000256" key="13">
    <source>
        <dbReference type="ARBA" id="ARBA00022993"/>
    </source>
</evidence>
<sequence>MLLAIDAGNTNIVFAVFDGAQQKGQWRIATDSRRTSDEYAVWLVSLMAMRGLRPVDVTRSILSSVVPAATFNLAKLCRDHFGTDPMRVGDPSVELGIKNLLRNPREAGADRLVNAVSAGASYPKPLIVVDIGTGTTFDVVNADGDFLGGIIAPGPQLALDALHKVAAQLPKVEIVRPEQVIGYGTISAMQSGMFWGYLSMIEGLITRIKAELSPTGTPPVTVVTTGGLGSVFAQATHMIDHIDSELTLRGLRLIYERNATT</sequence>
<keyword evidence="8 16" id="KW-0808">Transferase</keyword>
<comment type="catalytic activity">
    <reaction evidence="1 16">
        <text>(R)-pantothenate + ATP = (R)-4'-phosphopantothenate + ADP + H(+)</text>
        <dbReference type="Rhea" id="RHEA:16373"/>
        <dbReference type="ChEBI" id="CHEBI:10986"/>
        <dbReference type="ChEBI" id="CHEBI:15378"/>
        <dbReference type="ChEBI" id="CHEBI:29032"/>
        <dbReference type="ChEBI" id="CHEBI:30616"/>
        <dbReference type="ChEBI" id="CHEBI:456216"/>
        <dbReference type="EC" id="2.7.1.33"/>
    </reaction>
</comment>
<dbReference type="HAMAP" id="MF_01274">
    <property type="entry name" value="Pantothen_kinase_3"/>
    <property type="match status" value="1"/>
</dbReference>
<evidence type="ECO:0000256" key="6">
    <source>
        <dbReference type="ARBA" id="ARBA00012102"/>
    </source>
</evidence>
<dbReference type="PANTHER" id="PTHR34265:SF1">
    <property type="entry name" value="TYPE III PANTOTHENATE KINASE"/>
    <property type="match status" value="1"/>
</dbReference>
<keyword evidence="11 16" id="KW-0067">ATP-binding</keyword>
<evidence type="ECO:0000256" key="14">
    <source>
        <dbReference type="ARBA" id="ARBA00038036"/>
    </source>
</evidence>
<reference evidence="17 18" key="1">
    <citation type="submission" date="2014-01" db="EMBL/GenBank/DDBJ databases">
        <title>Genome sequence determination for a cystic fibrosis isolate, Inquilinus limosus.</title>
        <authorList>
            <person name="Pino M."/>
            <person name="Di Conza J."/>
            <person name="Gutkind G."/>
        </authorList>
    </citation>
    <scope>NUCLEOTIDE SEQUENCE [LARGE SCALE GENOMIC DNA]</scope>
    <source>
        <strain evidence="17 18">MP06</strain>
    </source>
</reference>
<evidence type="ECO:0000256" key="1">
    <source>
        <dbReference type="ARBA" id="ARBA00001206"/>
    </source>
</evidence>
<comment type="cofactor">
    <cofactor evidence="2">
        <name>K(+)</name>
        <dbReference type="ChEBI" id="CHEBI:29103"/>
    </cofactor>
</comment>
<dbReference type="GO" id="GO:0004594">
    <property type="term" value="F:pantothenate kinase activity"/>
    <property type="evidence" value="ECO:0007669"/>
    <property type="project" value="UniProtKB-UniRule"/>
</dbReference>
<evidence type="ECO:0000256" key="9">
    <source>
        <dbReference type="ARBA" id="ARBA00022741"/>
    </source>
</evidence>
<dbReference type="UniPathway" id="UPA00241">
    <property type="reaction ID" value="UER00352"/>
</dbReference>
<keyword evidence="10 16" id="KW-0418">Kinase</keyword>
<feature type="binding site" evidence="16">
    <location>
        <position position="133"/>
    </location>
    <ligand>
        <name>ATP</name>
        <dbReference type="ChEBI" id="CHEBI:30616"/>
    </ligand>
</feature>
<proteinExistence type="inferred from homology"/>
<evidence type="ECO:0000256" key="5">
    <source>
        <dbReference type="ARBA" id="ARBA00011738"/>
    </source>
</evidence>
<comment type="subcellular location">
    <subcellularLocation>
        <location evidence="3 16">Cytoplasm</location>
    </subcellularLocation>
</comment>
<keyword evidence="9 16" id="KW-0547">Nucleotide-binding</keyword>
<evidence type="ECO:0000256" key="16">
    <source>
        <dbReference type="HAMAP-Rule" id="MF_01274"/>
    </source>
</evidence>
<evidence type="ECO:0000256" key="2">
    <source>
        <dbReference type="ARBA" id="ARBA00001958"/>
    </source>
</evidence>
<dbReference type="RefSeq" id="WP_034834542.1">
    <property type="nucleotide sequence ID" value="NZ_JANX01000079.1"/>
</dbReference>
<dbReference type="GO" id="GO:0005737">
    <property type="term" value="C:cytoplasm"/>
    <property type="evidence" value="ECO:0007669"/>
    <property type="project" value="UniProtKB-SubCell"/>
</dbReference>
<dbReference type="AlphaFoldDB" id="A0A0A0D9R4"/>
<dbReference type="Gene3D" id="3.30.420.40">
    <property type="match status" value="2"/>
</dbReference>
<name>A0A0A0D9R4_9PROT</name>
<keyword evidence="16" id="KW-0479">Metal-binding</keyword>
<feature type="binding site" evidence="16">
    <location>
        <begin position="108"/>
        <end position="111"/>
    </location>
    <ligand>
        <name>substrate</name>
    </ligand>
</feature>
<protein>
    <recommendedName>
        <fullName evidence="15 16">Type III pantothenate kinase</fullName>
        <ecNumber evidence="6 16">2.7.1.33</ecNumber>
    </recommendedName>
    <alternativeName>
        <fullName evidence="16">PanK-III</fullName>
    </alternativeName>
    <alternativeName>
        <fullName evidence="16">Pantothenic acid kinase</fullName>
    </alternativeName>
</protein>
<feature type="active site" description="Proton acceptor" evidence="16">
    <location>
        <position position="110"/>
    </location>
</feature>
<dbReference type="CDD" id="cd24015">
    <property type="entry name" value="ASKHA_NBD_PanK-III"/>
    <property type="match status" value="1"/>
</dbReference>
<comment type="caution">
    <text evidence="17">The sequence shown here is derived from an EMBL/GenBank/DDBJ whole genome shotgun (WGS) entry which is preliminary data.</text>
</comment>
<dbReference type="Pfam" id="PF03309">
    <property type="entry name" value="Pan_kinase"/>
    <property type="match status" value="1"/>
</dbReference>
<dbReference type="SUPFAM" id="SSF53067">
    <property type="entry name" value="Actin-like ATPase domain"/>
    <property type="match status" value="2"/>
</dbReference>
<dbReference type="InterPro" id="IPR043129">
    <property type="entry name" value="ATPase_NBD"/>
</dbReference>
<evidence type="ECO:0000256" key="7">
    <source>
        <dbReference type="ARBA" id="ARBA00022490"/>
    </source>
</evidence>
<dbReference type="GO" id="GO:0046872">
    <property type="term" value="F:metal ion binding"/>
    <property type="evidence" value="ECO:0007669"/>
    <property type="project" value="UniProtKB-KW"/>
</dbReference>
<dbReference type="NCBIfam" id="NF009855">
    <property type="entry name" value="PRK13321.1"/>
    <property type="match status" value="1"/>
</dbReference>
<comment type="function">
    <text evidence="16">Catalyzes the phosphorylation of pantothenate (Pan), the first step in CoA biosynthesis.</text>
</comment>
<evidence type="ECO:0000256" key="11">
    <source>
        <dbReference type="ARBA" id="ARBA00022840"/>
    </source>
</evidence>
<dbReference type="Proteomes" id="UP000029995">
    <property type="component" value="Unassembled WGS sequence"/>
</dbReference>
<dbReference type="NCBIfam" id="TIGR00671">
    <property type="entry name" value="baf"/>
    <property type="match status" value="1"/>
</dbReference>
<feature type="binding site" evidence="16">
    <location>
        <position position="185"/>
    </location>
    <ligand>
        <name>substrate</name>
    </ligand>
</feature>
<comment type="pathway">
    <text evidence="4 16">Cofactor biosynthesis; coenzyme A biosynthesis; CoA from (R)-pantothenate: step 1/5.</text>
</comment>
<dbReference type="OrthoDB" id="9804707at2"/>
<dbReference type="GO" id="GO:0005524">
    <property type="term" value="F:ATP binding"/>
    <property type="evidence" value="ECO:0007669"/>
    <property type="project" value="UniProtKB-UniRule"/>
</dbReference>
<dbReference type="EC" id="2.7.1.33" evidence="6 16"/>
<evidence type="ECO:0000313" key="18">
    <source>
        <dbReference type="Proteomes" id="UP000029995"/>
    </source>
</evidence>
<evidence type="ECO:0000256" key="4">
    <source>
        <dbReference type="ARBA" id="ARBA00005225"/>
    </source>
</evidence>
<keyword evidence="13 16" id="KW-0173">Coenzyme A biosynthesis</keyword>
<dbReference type="GO" id="GO:0015937">
    <property type="term" value="P:coenzyme A biosynthetic process"/>
    <property type="evidence" value="ECO:0007669"/>
    <property type="project" value="UniProtKB-UniRule"/>
</dbReference>
<keyword evidence="12 16" id="KW-0630">Potassium</keyword>
<evidence type="ECO:0000256" key="12">
    <source>
        <dbReference type="ARBA" id="ARBA00022958"/>
    </source>
</evidence>
<evidence type="ECO:0000256" key="8">
    <source>
        <dbReference type="ARBA" id="ARBA00022679"/>
    </source>
</evidence>
<evidence type="ECO:0000256" key="3">
    <source>
        <dbReference type="ARBA" id="ARBA00004496"/>
    </source>
</evidence>
<comment type="caution">
    <text evidence="16">Lacks conserved residue(s) required for the propagation of feature annotation.</text>
</comment>
<organism evidence="17 18">
    <name type="scientific">Inquilinus limosus MP06</name>
    <dbReference type="NCBI Taxonomy" id="1398085"/>
    <lineage>
        <taxon>Bacteria</taxon>
        <taxon>Pseudomonadati</taxon>
        <taxon>Pseudomonadota</taxon>
        <taxon>Alphaproteobacteria</taxon>
        <taxon>Rhodospirillales</taxon>
        <taxon>Rhodospirillaceae</taxon>
        <taxon>Inquilinus</taxon>
    </lineage>
</organism>
<comment type="subunit">
    <text evidence="5 16">Homodimer.</text>
</comment>
<evidence type="ECO:0000313" key="17">
    <source>
        <dbReference type="EMBL" id="KGM34623.1"/>
    </source>
</evidence>
<keyword evidence="7 16" id="KW-0963">Cytoplasm</keyword>
<dbReference type="NCBIfam" id="NF009848">
    <property type="entry name" value="PRK13318.1-6"/>
    <property type="match status" value="1"/>
</dbReference>
<comment type="similarity">
    <text evidence="14 16">Belongs to the type III pantothenate kinase family.</text>
</comment>
<evidence type="ECO:0000256" key="10">
    <source>
        <dbReference type="ARBA" id="ARBA00022777"/>
    </source>
</evidence>
<gene>
    <name evidence="16" type="primary">coaX</name>
    <name evidence="17" type="ORF">P409_09105</name>
</gene>
<dbReference type="EMBL" id="JANX01000079">
    <property type="protein sequence ID" value="KGM34623.1"/>
    <property type="molecule type" value="Genomic_DNA"/>
</dbReference>
<dbReference type="PANTHER" id="PTHR34265">
    <property type="entry name" value="TYPE III PANTOTHENATE KINASE"/>
    <property type="match status" value="1"/>
</dbReference>
<accession>A0A0A0D9R4</accession>
<comment type="cofactor">
    <cofactor evidence="16">
        <name>NH4(+)</name>
        <dbReference type="ChEBI" id="CHEBI:28938"/>
    </cofactor>
    <cofactor evidence="16">
        <name>K(+)</name>
        <dbReference type="ChEBI" id="CHEBI:29103"/>
    </cofactor>
    <text evidence="16">A monovalent cation. Ammonium or potassium.</text>
</comment>
<evidence type="ECO:0000256" key="15">
    <source>
        <dbReference type="ARBA" id="ARBA00040883"/>
    </source>
</evidence>